<dbReference type="STRING" id="68895.RR42_m1895"/>
<dbReference type="Pfam" id="PF25601">
    <property type="entry name" value="AAA_lid_14"/>
    <property type="match status" value="1"/>
</dbReference>
<dbReference type="SUPFAM" id="SSF46689">
    <property type="entry name" value="Homeodomain-like"/>
    <property type="match status" value="1"/>
</dbReference>
<evidence type="ECO:0000259" key="7">
    <source>
        <dbReference type="PROSITE" id="PS50045"/>
    </source>
</evidence>
<protein>
    <submittedName>
        <fullName evidence="8">Transcriptional activator of acetoin dehydrogenase operon AcoR</fullName>
    </submittedName>
</protein>
<evidence type="ECO:0000256" key="1">
    <source>
        <dbReference type="ARBA" id="ARBA00022741"/>
    </source>
</evidence>
<dbReference type="PANTHER" id="PTHR32071">
    <property type="entry name" value="TRANSCRIPTIONAL REGULATORY PROTEIN"/>
    <property type="match status" value="1"/>
</dbReference>
<feature type="domain" description="Sigma-54 factor interaction" evidence="7">
    <location>
        <begin position="367"/>
        <end position="595"/>
    </location>
</feature>
<evidence type="ECO:0000256" key="5">
    <source>
        <dbReference type="ARBA" id="ARBA00023163"/>
    </source>
</evidence>
<dbReference type="SUPFAM" id="SSF55781">
    <property type="entry name" value="GAF domain-like"/>
    <property type="match status" value="1"/>
</dbReference>
<accession>A0A0C4Y8I0</accession>
<evidence type="ECO:0000256" key="3">
    <source>
        <dbReference type="ARBA" id="ARBA00023015"/>
    </source>
</evidence>
<reference evidence="8 9" key="1">
    <citation type="journal article" date="2015" name="Genome Announc.">
        <title>Complete Genome Sequence of Cupriavidus basilensis 4G11, Isolated from the Oak Ridge Field Research Center Site.</title>
        <authorList>
            <person name="Ray J."/>
            <person name="Waters R.J."/>
            <person name="Skerker J.M."/>
            <person name="Kuehl J.V."/>
            <person name="Price M.N."/>
            <person name="Huang J."/>
            <person name="Chakraborty R."/>
            <person name="Arkin A.P."/>
            <person name="Deutschbauer A."/>
        </authorList>
    </citation>
    <scope>NUCLEOTIDE SEQUENCE [LARGE SCALE GENOMIC DNA]</scope>
    <source>
        <strain evidence="8">4G11</strain>
    </source>
</reference>
<keyword evidence="3" id="KW-0805">Transcription regulation</keyword>
<dbReference type="PROSITE" id="PS00675">
    <property type="entry name" value="SIGMA54_INTERACT_1"/>
    <property type="match status" value="1"/>
</dbReference>
<evidence type="ECO:0000256" key="6">
    <source>
        <dbReference type="SAM" id="MobiDB-lite"/>
    </source>
</evidence>
<gene>
    <name evidence="8" type="ORF">RR42_m1895</name>
</gene>
<feature type="region of interest" description="Disordered" evidence="6">
    <location>
        <begin position="692"/>
        <end position="714"/>
    </location>
</feature>
<dbReference type="Proteomes" id="UP000031843">
    <property type="component" value="Chromosome main"/>
</dbReference>
<dbReference type="GO" id="GO:0005524">
    <property type="term" value="F:ATP binding"/>
    <property type="evidence" value="ECO:0007669"/>
    <property type="project" value="UniProtKB-KW"/>
</dbReference>
<dbReference type="PANTHER" id="PTHR32071:SF77">
    <property type="entry name" value="TRANSCRIPTIONAL REGULATORY PROTEIN"/>
    <property type="match status" value="1"/>
</dbReference>
<dbReference type="InterPro" id="IPR003018">
    <property type="entry name" value="GAF"/>
</dbReference>
<dbReference type="InterPro" id="IPR029016">
    <property type="entry name" value="GAF-like_dom_sf"/>
</dbReference>
<evidence type="ECO:0000256" key="2">
    <source>
        <dbReference type="ARBA" id="ARBA00022840"/>
    </source>
</evidence>
<evidence type="ECO:0000256" key="4">
    <source>
        <dbReference type="ARBA" id="ARBA00023125"/>
    </source>
</evidence>
<keyword evidence="5" id="KW-0804">Transcription</keyword>
<dbReference type="Gene3D" id="1.10.10.60">
    <property type="entry name" value="Homeodomain-like"/>
    <property type="match status" value="1"/>
</dbReference>
<dbReference type="InterPro" id="IPR027417">
    <property type="entry name" value="P-loop_NTPase"/>
</dbReference>
<dbReference type="GO" id="GO:0043565">
    <property type="term" value="F:sequence-specific DNA binding"/>
    <property type="evidence" value="ECO:0007669"/>
    <property type="project" value="InterPro"/>
</dbReference>
<sequence length="714" mass="78172">MIVAHNAAVSTYRTPTHLAIGVTHVEEAGMTQSYALQHARRVSSVVDNASFHEAAAQARLFRSWTRSLNTFQLDPGNTSGPRVISAAELKDRRNRAEALLRFSSPVVERLHGIVGKAGYCVLVADADGALIDFRGQEDRRKEYRQHGLYHGRYFTEDAEGTSGVACVLADKEPITVHTEDHFRAAFTCLTCTAAPIISPAGELTGVLDVSAVRNSENRDSQELIYAWVCQAAEMIENAYLLHDTGHLWTLYLHRSQDYLSLHPELLIAFDDAGNIASMNRQTRSMLSRLYTAIPSNVQHLFDLNAGQVIDLNSGLEMFPLRLTRGGDRFFARLRPPRQALRTISLPPGHPAAGHAEPAARAIASDRLVTGDPQVSSHLARALQIIDRRIPVLLQGETGTGKEAFALAVHRGSLRAPQPFVAVNCAAIPDTLIESELFGYAEGAFTGAKRKGLKGKILQAHGGTLFLDEIGDMALPLQTRLLRVLAENELVPLGSEQSVRVDINLICATHRDLARMVSEGTFREDLYYRLTGAVFRLPPLRDRTDLGELVDFFLADEAQAHGTRSALSEEAMACIRRYRWPGNVRQLRMALRYACALAAAQGVIVAEDLPDYLRCPADAAPAAPQPANPPVTAQAFDSAGLRPGELLEREHIAQMLACHHWRVKETAKALGMSRATIYRKMARYGIVYPGSASLPGAPPLSQTDAQTDAQADEAD</sequence>
<dbReference type="InterPro" id="IPR002078">
    <property type="entry name" value="Sigma_54_int"/>
</dbReference>
<dbReference type="Gene3D" id="1.10.8.60">
    <property type="match status" value="1"/>
</dbReference>
<dbReference type="Pfam" id="PF00158">
    <property type="entry name" value="Sigma54_activat"/>
    <property type="match status" value="1"/>
</dbReference>
<keyword evidence="9" id="KW-1185">Reference proteome</keyword>
<keyword evidence="2" id="KW-0067">ATP-binding</keyword>
<evidence type="ECO:0000313" key="9">
    <source>
        <dbReference type="Proteomes" id="UP000031843"/>
    </source>
</evidence>
<dbReference type="Pfam" id="PF01590">
    <property type="entry name" value="GAF"/>
    <property type="match status" value="1"/>
</dbReference>
<dbReference type="PROSITE" id="PS00676">
    <property type="entry name" value="SIGMA54_INTERACT_2"/>
    <property type="match status" value="1"/>
</dbReference>
<dbReference type="Gene3D" id="3.30.450.40">
    <property type="match status" value="1"/>
</dbReference>
<dbReference type="KEGG" id="cbw:RR42_m1895"/>
<name>A0A0C4Y8I0_9BURK</name>
<organism evidence="8 9">
    <name type="scientific">Cupriavidus basilensis</name>
    <dbReference type="NCBI Taxonomy" id="68895"/>
    <lineage>
        <taxon>Bacteria</taxon>
        <taxon>Pseudomonadati</taxon>
        <taxon>Pseudomonadota</taxon>
        <taxon>Betaproteobacteria</taxon>
        <taxon>Burkholderiales</taxon>
        <taxon>Burkholderiaceae</taxon>
        <taxon>Cupriavidus</taxon>
    </lineage>
</organism>
<dbReference type="Pfam" id="PF02954">
    <property type="entry name" value="HTH_8"/>
    <property type="match status" value="1"/>
</dbReference>
<proteinExistence type="predicted"/>
<dbReference type="InterPro" id="IPR003593">
    <property type="entry name" value="AAA+_ATPase"/>
</dbReference>
<dbReference type="EMBL" id="CP010536">
    <property type="protein sequence ID" value="AJG19290.1"/>
    <property type="molecule type" value="Genomic_DNA"/>
</dbReference>
<dbReference type="InterPro" id="IPR025662">
    <property type="entry name" value="Sigma_54_int_dom_ATP-bd_1"/>
</dbReference>
<dbReference type="InterPro" id="IPR009057">
    <property type="entry name" value="Homeodomain-like_sf"/>
</dbReference>
<keyword evidence="4" id="KW-0238">DNA-binding</keyword>
<dbReference type="PROSITE" id="PS50045">
    <property type="entry name" value="SIGMA54_INTERACT_4"/>
    <property type="match status" value="1"/>
</dbReference>
<dbReference type="SUPFAM" id="SSF52540">
    <property type="entry name" value="P-loop containing nucleoside triphosphate hydrolases"/>
    <property type="match status" value="1"/>
</dbReference>
<dbReference type="FunFam" id="3.40.50.300:FF:000006">
    <property type="entry name" value="DNA-binding transcriptional regulator NtrC"/>
    <property type="match status" value="1"/>
</dbReference>
<dbReference type="SMART" id="SM00382">
    <property type="entry name" value="AAA"/>
    <property type="match status" value="1"/>
</dbReference>
<dbReference type="Gene3D" id="3.40.50.300">
    <property type="entry name" value="P-loop containing nucleotide triphosphate hydrolases"/>
    <property type="match status" value="1"/>
</dbReference>
<dbReference type="AlphaFoldDB" id="A0A0C4Y8I0"/>
<dbReference type="InterPro" id="IPR058031">
    <property type="entry name" value="AAA_lid_NorR"/>
</dbReference>
<dbReference type="GO" id="GO:0006355">
    <property type="term" value="P:regulation of DNA-templated transcription"/>
    <property type="evidence" value="ECO:0007669"/>
    <property type="project" value="InterPro"/>
</dbReference>
<dbReference type="CDD" id="cd00009">
    <property type="entry name" value="AAA"/>
    <property type="match status" value="1"/>
</dbReference>
<evidence type="ECO:0000313" key="8">
    <source>
        <dbReference type="EMBL" id="AJG19290.1"/>
    </source>
</evidence>
<keyword evidence="1" id="KW-0547">Nucleotide-binding</keyword>
<dbReference type="InterPro" id="IPR025943">
    <property type="entry name" value="Sigma_54_int_dom_ATP-bd_2"/>
</dbReference>
<dbReference type="InterPro" id="IPR002197">
    <property type="entry name" value="HTH_Fis"/>
</dbReference>